<protein>
    <recommendedName>
        <fullName evidence="2">Phosphoesterase</fullName>
        <ecNumber evidence="2">3.1.4.-</ecNumber>
    </recommendedName>
</protein>
<dbReference type="InterPro" id="IPR000979">
    <property type="entry name" value="Phosphodiesterase_MJ0936/Vps29"/>
</dbReference>
<name>A0A0C9P0E3_LACPA</name>
<dbReference type="NCBIfam" id="TIGR00040">
    <property type="entry name" value="yfcE"/>
    <property type="match status" value="1"/>
</dbReference>
<dbReference type="GO" id="GO:0016787">
    <property type="term" value="F:hydrolase activity"/>
    <property type="evidence" value="ECO:0007669"/>
    <property type="project" value="UniProtKB-UniRule"/>
</dbReference>
<comment type="cofactor">
    <cofactor evidence="2">
        <name>a divalent metal cation</name>
        <dbReference type="ChEBI" id="CHEBI:60240"/>
    </cofactor>
</comment>
<evidence type="ECO:0000256" key="2">
    <source>
        <dbReference type="RuleBase" id="RU362039"/>
    </source>
</evidence>
<evidence type="ECO:0000256" key="1">
    <source>
        <dbReference type="ARBA" id="ARBA00008950"/>
    </source>
</evidence>
<accession>A0A0C9P0E3</accession>
<dbReference type="InterPro" id="IPR029052">
    <property type="entry name" value="Metallo-depent_PP-like"/>
</dbReference>
<dbReference type="RefSeq" id="WP_003574139.1">
    <property type="nucleotide sequence ID" value="NZ_BAYM01000376.1"/>
</dbReference>
<evidence type="ECO:0000313" key="4">
    <source>
        <dbReference type="EMBL" id="GAN37800.1"/>
    </source>
</evidence>
<dbReference type="SUPFAM" id="SSF56300">
    <property type="entry name" value="Metallo-dependent phosphatases"/>
    <property type="match status" value="1"/>
</dbReference>
<dbReference type="Pfam" id="PF12850">
    <property type="entry name" value="Metallophos_2"/>
    <property type="match status" value="1"/>
</dbReference>
<evidence type="ECO:0000313" key="5">
    <source>
        <dbReference type="Proteomes" id="UP000032552"/>
    </source>
</evidence>
<dbReference type="PANTHER" id="PTHR11124">
    <property type="entry name" value="VACUOLAR SORTING PROTEIN VPS29"/>
    <property type="match status" value="1"/>
</dbReference>
<comment type="caution">
    <text evidence="4">The sequence shown here is derived from an EMBL/GenBank/DDBJ whole genome shotgun (WGS) entry which is preliminary data.</text>
</comment>
<dbReference type="Gene3D" id="3.60.21.10">
    <property type="match status" value="1"/>
</dbReference>
<dbReference type="Proteomes" id="UP000032552">
    <property type="component" value="Unassembled WGS sequence"/>
</dbReference>
<dbReference type="EMBL" id="BAYM01000376">
    <property type="protein sequence ID" value="GAN37800.1"/>
    <property type="molecule type" value="Genomic_DNA"/>
</dbReference>
<dbReference type="AlphaFoldDB" id="A0A0C9P0E3"/>
<dbReference type="EC" id="3.1.4.-" evidence="2"/>
<dbReference type="GO" id="GO:0046872">
    <property type="term" value="F:metal ion binding"/>
    <property type="evidence" value="ECO:0007669"/>
    <property type="project" value="UniProtKB-KW"/>
</dbReference>
<reference evidence="5" key="1">
    <citation type="submission" date="2014-05" db="EMBL/GenBank/DDBJ databases">
        <title>Whole genome sequencing of Lactobacillus casei NRIC0644.</title>
        <authorList>
            <person name="Atarashi H."/>
            <person name="Yoshida Y."/>
            <person name="Fujimura S."/>
            <person name="Tanaka N."/>
            <person name="Shiwa Y."/>
            <person name="Yoshikawa H."/>
            <person name="Okada S."/>
            <person name="Nakagawa J."/>
        </authorList>
    </citation>
    <scope>NUCLEOTIDE SEQUENCE [LARGE SCALE GENOMIC DNA]</scope>
    <source>
        <strain evidence="5">NRIC0644</strain>
    </source>
</reference>
<gene>
    <name evidence="4" type="ORF">LC0644_2389</name>
</gene>
<keyword evidence="2" id="KW-0479">Metal-binding</keyword>
<dbReference type="InterPro" id="IPR024654">
    <property type="entry name" value="Calcineurin-like_PHP_lpxH"/>
</dbReference>
<evidence type="ECO:0000259" key="3">
    <source>
        <dbReference type="Pfam" id="PF12850"/>
    </source>
</evidence>
<sequence length="174" mass="19051">MKILAVSDTHGDREILTALLKQQPHLDGYFYAGDSELAADDGLFQQYEAVEGNMDYDPNFPMQITTTIQGVTVFMAHGHRFGVNFGLDKLIAAGEGVHADLIIFGHTHQLGVEEHAGIVILNPGSISQPRGQFANLGGTYATVEFTADNVHVDFLKRDGAIVPELSRDFSRKHD</sequence>
<organism evidence="4 5">
    <name type="scientific">Lacticaseibacillus paracasei NRIC 0644</name>
    <dbReference type="NCBI Taxonomy" id="1435038"/>
    <lineage>
        <taxon>Bacteria</taxon>
        <taxon>Bacillati</taxon>
        <taxon>Bacillota</taxon>
        <taxon>Bacilli</taxon>
        <taxon>Lactobacillales</taxon>
        <taxon>Lactobacillaceae</taxon>
        <taxon>Lacticaseibacillus</taxon>
    </lineage>
</organism>
<comment type="similarity">
    <text evidence="1 2">Belongs to the metallophosphoesterase superfamily. YfcE family.</text>
</comment>
<proteinExistence type="inferred from homology"/>
<feature type="domain" description="Calcineurin-like phosphoesterase" evidence="3">
    <location>
        <begin position="1"/>
        <end position="146"/>
    </location>
</feature>